<keyword evidence="3" id="KW-1185">Reference proteome</keyword>
<evidence type="ECO:0000313" key="2">
    <source>
        <dbReference type="EMBL" id="PWY92959.1"/>
    </source>
</evidence>
<evidence type="ECO:0000313" key="3">
    <source>
        <dbReference type="Proteomes" id="UP000246702"/>
    </source>
</evidence>
<comment type="caution">
    <text evidence="2">The sequence shown here is derived from an EMBL/GenBank/DDBJ whole genome shotgun (WGS) entry which is preliminary data.</text>
</comment>
<keyword evidence="1" id="KW-0472">Membrane</keyword>
<dbReference type="GeneID" id="37109287"/>
<gene>
    <name evidence="2" type="ORF">BO94DRAFT_357231</name>
</gene>
<dbReference type="Proteomes" id="UP000246702">
    <property type="component" value="Unassembled WGS sequence"/>
</dbReference>
<keyword evidence="1" id="KW-0812">Transmembrane</keyword>
<keyword evidence="1" id="KW-1133">Transmembrane helix</keyword>
<dbReference type="RefSeq" id="XP_025469720.1">
    <property type="nucleotide sequence ID" value="XM_025607144.1"/>
</dbReference>
<reference evidence="2 3" key="1">
    <citation type="submission" date="2016-12" db="EMBL/GenBank/DDBJ databases">
        <title>The genomes of Aspergillus section Nigri reveals drivers in fungal speciation.</title>
        <authorList>
            <consortium name="DOE Joint Genome Institute"/>
            <person name="Vesth T.C."/>
            <person name="Nybo J."/>
            <person name="Theobald S."/>
            <person name="Brandl J."/>
            <person name="Frisvad J.C."/>
            <person name="Nielsen K.F."/>
            <person name="Lyhne E.K."/>
            <person name="Kogle M.E."/>
            <person name="Kuo A."/>
            <person name="Riley R."/>
            <person name="Clum A."/>
            <person name="Nolan M."/>
            <person name="Lipzen A."/>
            <person name="Salamov A."/>
            <person name="Henrissat B."/>
            <person name="Wiebenga A."/>
            <person name="De Vries R.P."/>
            <person name="Grigoriev I.V."/>
            <person name="Mortensen U.H."/>
            <person name="Andersen M.R."/>
            <person name="Baker S.E."/>
        </authorList>
    </citation>
    <scope>NUCLEOTIDE SEQUENCE [LARGE SCALE GENOMIC DNA]</scope>
    <source>
        <strain evidence="2 3">CBS 115572</strain>
    </source>
</reference>
<sequence length="125" mass="14444">MLLRRIFHTPDSMWPKFILITNQTHLLSCNFNPHHPPRTFKVIFVCISLLLTMAFSLAASVPDKIVGGSMIRWDSTAMHTISVHKAQYITIIAIIRDQHLRHTIQSKYILQRYHLPMPTGKKKNG</sequence>
<feature type="transmembrane region" description="Helical" evidence="1">
    <location>
        <begin position="42"/>
        <end position="62"/>
    </location>
</feature>
<accession>A0A317X2V9</accession>
<dbReference type="EMBL" id="MSFK01000007">
    <property type="protein sequence ID" value="PWY92959.1"/>
    <property type="molecule type" value="Genomic_DNA"/>
</dbReference>
<dbReference type="AlphaFoldDB" id="A0A317X2V9"/>
<protein>
    <submittedName>
        <fullName evidence="2">Uncharacterized protein</fullName>
    </submittedName>
</protein>
<name>A0A317X2V9_9EURO</name>
<proteinExistence type="predicted"/>
<organism evidence="2 3">
    <name type="scientific">Aspergillus sclerotioniger CBS 115572</name>
    <dbReference type="NCBI Taxonomy" id="1450535"/>
    <lineage>
        <taxon>Eukaryota</taxon>
        <taxon>Fungi</taxon>
        <taxon>Dikarya</taxon>
        <taxon>Ascomycota</taxon>
        <taxon>Pezizomycotina</taxon>
        <taxon>Eurotiomycetes</taxon>
        <taxon>Eurotiomycetidae</taxon>
        <taxon>Eurotiales</taxon>
        <taxon>Aspergillaceae</taxon>
        <taxon>Aspergillus</taxon>
        <taxon>Aspergillus subgen. Circumdati</taxon>
    </lineage>
</organism>
<evidence type="ECO:0000256" key="1">
    <source>
        <dbReference type="SAM" id="Phobius"/>
    </source>
</evidence>